<dbReference type="InterPro" id="IPR003960">
    <property type="entry name" value="ATPase_AAA_CS"/>
</dbReference>
<reference evidence="8" key="1">
    <citation type="journal article" date="2018" name="DNA Res.">
        <title>Multiple hybrid de novo genome assembly of finger millet, an orphan allotetraploid crop.</title>
        <authorList>
            <person name="Hatakeyama M."/>
            <person name="Aluri S."/>
            <person name="Balachadran M.T."/>
            <person name="Sivarajan S.R."/>
            <person name="Patrignani A."/>
            <person name="Gruter S."/>
            <person name="Poveda L."/>
            <person name="Shimizu-Inatsugi R."/>
            <person name="Baeten J."/>
            <person name="Francoijs K.J."/>
            <person name="Nataraja K.N."/>
            <person name="Reddy Y.A.N."/>
            <person name="Phadnis S."/>
            <person name="Ravikumar R.L."/>
            <person name="Schlapbach R."/>
            <person name="Sreeman S.M."/>
            <person name="Shimizu K.K."/>
        </authorList>
    </citation>
    <scope>NUCLEOTIDE SEQUENCE</scope>
</reference>
<evidence type="ECO:0000259" key="7">
    <source>
        <dbReference type="SMART" id="SM01073"/>
    </source>
</evidence>
<dbReference type="InterPro" id="IPR003593">
    <property type="entry name" value="AAA+_ATPase"/>
</dbReference>
<organism evidence="8 9">
    <name type="scientific">Eleusine coracana subsp. coracana</name>
    <dbReference type="NCBI Taxonomy" id="191504"/>
    <lineage>
        <taxon>Eukaryota</taxon>
        <taxon>Viridiplantae</taxon>
        <taxon>Streptophyta</taxon>
        <taxon>Embryophyta</taxon>
        <taxon>Tracheophyta</taxon>
        <taxon>Spermatophyta</taxon>
        <taxon>Magnoliopsida</taxon>
        <taxon>Liliopsida</taxon>
        <taxon>Poales</taxon>
        <taxon>Poaceae</taxon>
        <taxon>PACMAD clade</taxon>
        <taxon>Chloridoideae</taxon>
        <taxon>Cynodonteae</taxon>
        <taxon>Eleusininae</taxon>
        <taxon>Eleusine</taxon>
    </lineage>
</organism>
<evidence type="ECO:0000313" key="9">
    <source>
        <dbReference type="Proteomes" id="UP001054889"/>
    </source>
</evidence>
<dbReference type="InterPro" id="IPR003959">
    <property type="entry name" value="ATPase_AAA_core"/>
</dbReference>
<evidence type="ECO:0000256" key="2">
    <source>
        <dbReference type="ARBA" id="ARBA00022840"/>
    </source>
</evidence>
<dbReference type="GO" id="GO:0005634">
    <property type="term" value="C:nucleus"/>
    <property type="evidence" value="ECO:0007669"/>
    <property type="project" value="TreeGrafter"/>
</dbReference>
<dbReference type="SUPFAM" id="SSF50692">
    <property type="entry name" value="ADC-like"/>
    <property type="match status" value="1"/>
</dbReference>
<dbReference type="SMART" id="SM01073">
    <property type="entry name" value="CDC48_N"/>
    <property type="match status" value="1"/>
</dbReference>
<accession>A0AAV5F6I5</accession>
<dbReference type="FunFam" id="2.40.40.20:FF:000003">
    <property type="entry name" value="Transitional endoplasmic reticulum ATPase"/>
    <property type="match status" value="1"/>
</dbReference>
<dbReference type="Gene3D" id="3.40.50.300">
    <property type="entry name" value="P-loop containing nucleotide triphosphate hydrolases"/>
    <property type="match status" value="1"/>
</dbReference>
<dbReference type="Gene3D" id="3.10.330.10">
    <property type="match status" value="1"/>
</dbReference>
<evidence type="ECO:0000313" key="8">
    <source>
        <dbReference type="EMBL" id="GJN30263.1"/>
    </source>
</evidence>
<dbReference type="InterPro" id="IPR003338">
    <property type="entry name" value="CDC4_N-term_subdom"/>
</dbReference>
<dbReference type="Pfam" id="PF17862">
    <property type="entry name" value="AAA_lid_3"/>
    <property type="match status" value="2"/>
</dbReference>
<dbReference type="InterPro" id="IPR041569">
    <property type="entry name" value="AAA_lid_3"/>
</dbReference>
<dbReference type="PANTHER" id="PTHR23077:SF171">
    <property type="entry name" value="NUCLEAR VALOSIN-CONTAINING PROTEIN-LIKE"/>
    <property type="match status" value="1"/>
</dbReference>
<dbReference type="GO" id="GO:0030970">
    <property type="term" value="P:retrograde protein transport, ER to cytosol"/>
    <property type="evidence" value="ECO:0007669"/>
    <property type="project" value="TreeGrafter"/>
</dbReference>
<name>A0AAV5F6I5_ELECO</name>
<dbReference type="PROSITE" id="PS00674">
    <property type="entry name" value="AAA"/>
    <property type="match status" value="1"/>
</dbReference>
<dbReference type="GO" id="GO:0034098">
    <property type="term" value="C:VCP-NPL4-UFD1 AAA ATPase complex"/>
    <property type="evidence" value="ECO:0007669"/>
    <property type="project" value="TreeGrafter"/>
</dbReference>
<evidence type="ECO:0000256" key="4">
    <source>
        <dbReference type="SAM" id="MobiDB-lite"/>
    </source>
</evidence>
<dbReference type="EMBL" id="BQKI01000082">
    <property type="protein sequence ID" value="GJN30263.1"/>
    <property type="molecule type" value="Genomic_DNA"/>
</dbReference>
<dbReference type="Gene3D" id="6.10.20.150">
    <property type="match status" value="1"/>
</dbReference>
<dbReference type="InterPro" id="IPR029067">
    <property type="entry name" value="CDC48_domain_2-like_sf"/>
</dbReference>
<keyword evidence="1 3" id="KW-0547">Nucleotide-binding</keyword>
<protein>
    <submittedName>
        <fullName evidence="8">Uncharacterized protein</fullName>
    </submittedName>
</protein>
<dbReference type="SMART" id="SM00382">
    <property type="entry name" value="AAA"/>
    <property type="match status" value="1"/>
</dbReference>
<dbReference type="SMART" id="SM01072">
    <property type="entry name" value="CDC48_2"/>
    <property type="match status" value="1"/>
</dbReference>
<evidence type="ECO:0000259" key="5">
    <source>
        <dbReference type="SMART" id="SM00382"/>
    </source>
</evidence>
<gene>
    <name evidence="8" type="primary">gb18554</name>
    <name evidence="8" type="ORF">PR202_gb18554</name>
</gene>
<evidence type="ECO:0000256" key="3">
    <source>
        <dbReference type="RuleBase" id="RU003651"/>
    </source>
</evidence>
<dbReference type="AlphaFoldDB" id="A0AAV5F6I5"/>
<dbReference type="GO" id="GO:0005524">
    <property type="term" value="F:ATP binding"/>
    <property type="evidence" value="ECO:0007669"/>
    <property type="project" value="UniProtKB-KW"/>
</dbReference>
<comment type="similarity">
    <text evidence="3">Belongs to the AAA ATPase family.</text>
</comment>
<evidence type="ECO:0000259" key="6">
    <source>
        <dbReference type="SMART" id="SM01072"/>
    </source>
</evidence>
<dbReference type="InterPro" id="IPR027417">
    <property type="entry name" value="P-loop_NTPase"/>
</dbReference>
<dbReference type="Gene3D" id="1.10.8.60">
    <property type="match status" value="1"/>
</dbReference>
<dbReference type="GO" id="GO:0016887">
    <property type="term" value="F:ATP hydrolysis activity"/>
    <property type="evidence" value="ECO:0007669"/>
    <property type="project" value="InterPro"/>
</dbReference>
<keyword evidence="2 3" id="KW-0067">ATP-binding</keyword>
<dbReference type="GO" id="GO:0051228">
    <property type="term" value="P:mitotic spindle disassembly"/>
    <property type="evidence" value="ECO:0007669"/>
    <property type="project" value="TreeGrafter"/>
</dbReference>
<dbReference type="GO" id="GO:0097352">
    <property type="term" value="P:autophagosome maturation"/>
    <property type="evidence" value="ECO:0007669"/>
    <property type="project" value="TreeGrafter"/>
</dbReference>
<feature type="domain" description="CDC48 N-terminal subdomain" evidence="7">
    <location>
        <begin position="22"/>
        <end position="105"/>
    </location>
</feature>
<feature type="compositionally biased region" description="Low complexity" evidence="4">
    <location>
        <begin position="574"/>
        <end position="587"/>
    </location>
</feature>
<feature type="domain" description="AAA+ ATPase" evidence="5">
    <location>
        <begin position="235"/>
        <end position="372"/>
    </location>
</feature>
<dbReference type="InterPro" id="IPR004201">
    <property type="entry name" value="Cdc48_dom2"/>
</dbReference>
<proteinExistence type="inferred from homology"/>
<dbReference type="GO" id="GO:0005829">
    <property type="term" value="C:cytosol"/>
    <property type="evidence" value="ECO:0007669"/>
    <property type="project" value="TreeGrafter"/>
</dbReference>
<dbReference type="CDD" id="cd19519">
    <property type="entry name" value="RecA-like_CDC48_r1-like"/>
    <property type="match status" value="1"/>
</dbReference>
<reference evidence="8" key="2">
    <citation type="submission" date="2021-12" db="EMBL/GenBank/DDBJ databases">
        <title>Resequencing data analysis of finger millet.</title>
        <authorList>
            <person name="Hatakeyama M."/>
            <person name="Aluri S."/>
            <person name="Balachadran M.T."/>
            <person name="Sivarajan S.R."/>
            <person name="Poveda L."/>
            <person name="Shimizu-Inatsugi R."/>
            <person name="Schlapbach R."/>
            <person name="Sreeman S.M."/>
            <person name="Shimizu K.K."/>
        </authorList>
    </citation>
    <scope>NUCLEOTIDE SEQUENCE</scope>
</reference>
<sequence length="596" mass="65991">MATTAEEAASSPVVVKTKVANRLVVEEATTDENSMCNMHPATMEKLSIFNGDVLLLKGKRRRDTLCIAMSDEDCPEHALKINKTVRSNLRVRLSDVVSVHVCHDAKYGTRVHVLPVDDTVEGLTGNLFEAYLKPYFLDAFRPIRKGDLFLVRGGMRSVEFKVVDMEPAGSEYCIVTADTEIFCDGEPVRREDEEKLDDIGYDDVGGMRKQLAQIRELVELPLRHPQLFKSIGVKPPKGILMYGPPGSGKTLIARAVANETGAFFFLINGPEIMSKMAGESESNLRKAFEEAEKNAPSIIFIDEIDSIAPKRDKTNGEVERRIVSQLLTLMDGLKARAHVICLMGATNRPNSIDPALRRLRPLAEDVNLEVVAKDTHGYVGADLAALCTEAALQCIREKMDVIRPGGRDDRCRNSQLHVHHERSLEDRLLLAPNPSALRETVVEVPNVSWNDIGGQLEGVKKSSKKTVQYPVEHPGKIFKACLEKKSPIAGNVDLAALAKFTAGFSGADITEICQRACKYAIREDIEKDIERQRKAKESSEVMERSVSDADIRKYTAFAQTLQQSRGFGSEFRFPAQTHAPEPAATAAAEDEDDLYN</sequence>
<dbReference type="FunFam" id="3.40.50.300:FF:000012">
    <property type="entry name" value="Transitional endoplasmic reticulum ATPase"/>
    <property type="match status" value="1"/>
</dbReference>
<feature type="region of interest" description="Disordered" evidence="4">
    <location>
        <begin position="569"/>
        <end position="596"/>
    </location>
</feature>
<dbReference type="Pfam" id="PF02359">
    <property type="entry name" value="CDC48_N"/>
    <property type="match status" value="1"/>
</dbReference>
<dbReference type="Proteomes" id="UP001054889">
    <property type="component" value="Unassembled WGS sequence"/>
</dbReference>
<dbReference type="InterPro" id="IPR050168">
    <property type="entry name" value="AAA_ATPase_domain"/>
</dbReference>
<keyword evidence="9" id="KW-1185">Reference proteome</keyword>
<comment type="caution">
    <text evidence="8">The sequence shown here is derived from an EMBL/GenBank/DDBJ whole genome shotgun (WGS) entry which is preliminary data.</text>
</comment>
<dbReference type="PRINTS" id="PR00830">
    <property type="entry name" value="ENDOLAPTASE"/>
</dbReference>
<dbReference type="PANTHER" id="PTHR23077">
    <property type="entry name" value="AAA-FAMILY ATPASE"/>
    <property type="match status" value="1"/>
</dbReference>
<feature type="domain" description="CDC48" evidence="6">
    <location>
        <begin position="122"/>
        <end position="190"/>
    </location>
</feature>
<dbReference type="GO" id="GO:0031593">
    <property type="term" value="F:polyubiquitin modification-dependent protein binding"/>
    <property type="evidence" value="ECO:0007669"/>
    <property type="project" value="TreeGrafter"/>
</dbReference>
<evidence type="ECO:0000256" key="1">
    <source>
        <dbReference type="ARBA" id="ARBA00022741"/>
    </source>
</evidence>
<dbReference type="Gene3D" id="2.40.40.20">
    <property type="match status" value="1"/>
</dbReference>
<dbReference type="Pfam" id="PF02933">
    <property type="entry name" value="CDC48_2"/>
    <property type="match status" value="1"/>
</dbReference>
<dbReference type="Pfam" id="PF00004">
    <property type="entry name" value="AAA"/>
    <property type="match status" value="1"/>
</dbReference>
<dbReference type="SUPFAM" id="SSF54585">
    <property type="entry name" value="Cdc48 domain 2-like"/>
    <property type="match status" value="1"/>
</dbReference>
<dbReference type="SUPFAM" id="SSF52540">
    <property type="entry name" value="P-loop containing nucleoside triphosphate hydrolases"/>
    <property type="match status" value="1"/>
</dbReference>
<dbReference type="FunFam" id="3.10.330.10:FF:000001">
    <property type="entry name" value="Cell division control 48"/>
    <property type="match status" value="1"/>
</dbReference>
<dbReference type="InterPro" id="IPR009010">
    <property type="entry name" value="Asp_de-COase-like_dom_sf"/>
</dbReference>